<dbReference type="SUPFAM" id="SSF53474">
    <property type="entry name" value="alpha/beta-Hydrolases"/>
    <property type="match status" value="1"/>
</dbReference>
<evidence type="ECO:0000259" key="1">
    <source>
        <dbReference type="Pfam" id="PF07819"/>
    </source>
</evidence>
<dbReference type="GO" id="GO:0016788">
    <property type="term" value="F:hydrolase activity, acting on ester bonds"/>
    <property type="evidence" value="ECO:0007669"/>
    <property type="project" value="InterPro"/>
</dbReference>
<protein>
    <submittedName>
        <fullName evidence="2">PGAP1-like protein</fullName>
    </submittedName>
</protein>
<sequence length="266" mass="29243">MDAARSIEISAQDQKLKPPSLLLLALEGRAPWEFGASLLAFPLLKNGPRGDGHPVMVLPGLMAGDVLTLFLRKFLQGSGYTAYAWQQGWNLGPREGVLDACIARVKELREKHGQKVSLIGWSLGGIFAREIAKALPNDVRLVITLGSPFTGHPKANNVWRLYEAVSGKTAIDDVQIVEIRKPPPVPSTSIFSRSDGIVSWQCCVQEEGEQAENIEVHGSHTGMVVNPTVLHVIADRLAQADGKWQRFDRDGHQGIKKCIYRDPKRA</sequence>
<reference evidence="2 3" key="1">
    <citation type="submission" date="2019-03" db="EMBL/GenBank/DDBJ databases">
        <title>Genomic Encyclopedia of Type Strains, Phase IV (KMG-IV): sequencing the most valuable type-strain genomes for metagenomic binning, comparative biology and taxonomic classification.</title>
        <authorList>
            <person name="Goeker M."/>
        </authorList>
    </citation>
    <scope>NUCLEOTIDE SEQUENCE [LARGE SCALE GENOMIC DNA]</scope>
    <source>
        <strain evidence="2 3">DSM 18555</strain>
    </source>
</reference>
<organism evidence="2 3">
    <name type="scientific">Herminiimonas fonticola</name>
    <dbReference type="NCBI Taxonomy" id="303380"/>
    <lineage>
        <taxon>Bacteria</taxon>
        <taxon>Pseudomonadati</taxon>
        <taxon>Pseudomonadota</taxon>
        <taxon>Betaproteobacteria</taxon>
        <taxon>Burkholderiales</taxon>
        <taxon>Oxalobacteraceae</taxon>
        <taxon>Herminiimonas</taxon>
    </lineage>
</organism>
<dbReference type="Gene3D" id="3.40.50.1820">
    <property type="entry name" value="alpha/beta hydrolase"/>
    <property type="match status" value="1"/>
</dbReference>
<dbReference type="OrthoDB" id="345573at2"/>
<dbReference type="InterPro" id="IPR012908">
    <property type="entry name" value="PGAP1-ab_dom-like"/>
</dbReference>
<dbReference type="Proteomes" id="UP000294737">
    <property type="component" value="Unassembled WGS sequence"/>
</dbReference>
<dbReference type="InterPro" id="IPR029058">
    <property type="entry name" value="AB_hydrolase_fold"/>
</dbReference>
<evidence type="ECO:0000313" key="2">
    <source>
        <dbReference type="EMBL" id="TDN90225.1"/>
    </source>
</evidence>
<proteinExistence type="predicted"/>
<dbReference type="Pfam" id="PF07819">
    <property type="entry name" value="PGAP1"/>
    <property type="match status" value="1"/>
</dbReference>
<evidence type="ECO:0000313" key="3">
    <source>
        <dbReference type="Proteomes" id="UP000294737"/>
    </source>
</evidence>
<dbReference type="AlphaFoldDB" id="A0A4R6G8S7"/>
<gene>
    <name evidence="2" type="ORF">EV677_2301</name>
</gene>
<comment type="caution">
    <text evidence="2">The sequence shown here is derived from an EMBL/GenBank/DDBJ whole genome shotgun (WGS) entry which is preliminary data.</text>
</comment>
<accession>A0A4R6G8S7</accession>
<keyword evidence="3" id="KW-1185">Reference proteome</keyword>
<dbReference type="EMBL" id="SNWF01000005">
    <property type="protein sequence ID" value="TDN90225.1"/>
    <property type="molecule type" value="Genomic_DNA"/>
</dbReference>
<feature type="domain" description="GPI inositol-deacylase PGAP1-like alpha/beta" evidence="1">
    <location>
        <begin position="94"/>
        <end position="166"/>
    </location>
</feature>
<name>A0A4R6G8S7_9BURK</name>